<keyword evidence="2" id="KW-1185">Reference proteome</keyword>
<sequence length="209" mass="23511">MKKSPRQPSGPRHRGPEGCFFVYTRRRVGNVYKRVRSAFHSTLWIRHATAGRAGARRARALRNAVTTSYFYDSKCTHTHSRTPARMHPLARANYNHFVGARAARPAWTRRLLRYVDRPASAHPALRRRGNSGSPCPENISSELTVSCRALSGDLDLGAGTHLYPVRSGPSFTNSHRRLSPVATSQYYPILLTEECNSFTSYHQLTSSET</sequence>
<protein>
    <submittedName>
        <fullName evidence="1">Uncharacterized protein</fullName>
    </submittedName>
</protein>
<dbReference type="Proteomes" id="UP000299102">
    <property type="component" value="Unassembled WGS sequence"/>
</dbReference>
<dbReference type="EMBL" id="BGZK01001205">
    <property type="protein sequence ID" value="GBP74366.1"/>
    <property type="molecule type" value="Genomic_DNA"/>
</dbReference>
<reference evidence="1 2" key="1">
    <citation type="journal article" date="2019" name="Commun. Biol.">
        <title>The bagworm genome reveals a unique fibroin gene that provides high tensile strength.</title>
        <authorList>
            <person name="Kono N."/>
            <person name="Nakamura H."/>
            <person name="Ohtoshi R."/>
            <person name="Tomita M."/>
            <person name="Numata K."/>
            <person name="Arakawa K."/>
        </authorList>
    </citation>
    <scope>NUCLEOTIDE SEQUENCE [LARGE SCALE GENOMIC DNA]</scope>
</reference>
<organism evidence="1 2">
    <name type="scientific">Eumeta variegata</name>
    <name type="common">Bagworm moth</name>
    <name type="synonym">Eumeta japonica</name>
    <dbReference type="NCBI Taxonomy" id="151549"/>
    <lineage>
        <taxon>Eukaryota</taxon>
        <taxon>Metazoa</taxon>
        <taxon>Ecdysozoa</taxon>
        <taxon>Arthropoda</taxon>
        <taxon>Hexapoda</taxon>
        <taxon>Insecta</taxon>
        <taxon>Pterygota</taxon>
        <taxon>Neoptera</taxon>
        <taxon>Endopterygota</taxon>
        <taxon>Lepidoptera</taxon>
        <taxon>Glossata</taxon>
        <taxon>Ditrysia</taxon>
        <taxon>Tineoidea</taxon>
        <taxon>Psychidae</taxon>
        <taxon>Oiketicinae</taxon>
        <taxon>Eumeta</taxon>
    </lineage>
</organism>
<evidence type="ECO:0000313" key="2">
    <source>
        <dbReference type="Proteomes" id="UP000299102"/>
    </source>
</evidence>
<proteinExistence type="predicted"/>
<evidence type="ECO:0000313" key="1">
    <source>
        <dbReference type="EMBL" id="GBP74366.1"/>
    </source>
</evidence>
<dbReference type="AlphaFoldDB" id="A0A4C1YE33"/>
<accession>A0A4C1YE33</accession>
<name>A0A4C1YE33_EUMVA</name>
<comment type="caution">
    <text evidence="1">The sequence shown here is derived from an EMBL/GenBank/DDBJ whole genome shotgun (WGS) entry which is preliminary data.</text>
</comment>
<gene>
    <name evidence="1" type="ORF">EVAR_51550_1</name>
</gene>